<reference evidence="2 3" key="1">
    <citation type="submission" date="2018-06" db="EMBL/GenBank/DDBJ databases">
        <title>Genome analysis of cellulolytic fungus Trichoderma lentiforme CFAM-422.</title>
        <authorList>
            <person name="Steindorff A.S."/>
            <person name="Formighieri E.F."/>
            <person name="Midorikawa G.E.O."/>
            <person name="Tamietti M.S."/>
            <person name="Ramos E.Z."/>
            <person name="Silva A.S."/>
            <person name="Bon E.P.S."/>
            <person name="Mendes T.D."/>
            <person name="Damaso M.C.T."/>
            <person name="Favaro L.C.L."/>
        </authorList>
    </citation>
    <scope>NUCLEOTIDE SEQUENCE [LARGE SCALE GENOMIC DNA]</scope>
    <source>
        <strain evidence="2 3">CFAM-422</strain>
    </source>
</reference>
<dbReference type="AlphaFoldDB" id="A0A9P4XJ64"/>
<name>A0A9P4XJ64_9HYPO</name>
<organism evidence="2 3">
    <name type="scientific">Trichoderma lentiforme</name>
    <dbReference type="NCBI Taxonomy" id="1567552"/>
    <lineage>
        <taxon>Eukaryota</taxon>
        <taxon>Fungi</taxon>
        <taxon>Dikarya</taxon>
        <taxon>Ascomycota</taxon>
        <taxon>Pezizomycotina</taxon>
        <taxon>Sordariomycetes</taxon>
        <taxon>Hypocreomycetidae</taxon>
        <taxon>Hypocreales</taxon>
        <taxon>Hypocreaceae</taxon>
        <taxon>Trichoderma</taxon>
    </lineage>
</organism>
<protein>
    <submittedName>
        <fullName evidence="2">Uncharacterized protein</fullName>
    </submittedName>
</protein>
<proteinExistence type="predicted"/>
<keyword evidence="3" id="KW-1185">Reference proteome</keyword>
<evidence type="ECO:0000313" key="3">
    <source>
        <dbReference type="Proteomes" id="UP000801864"/>
    </source>
</evidence>
<comment type="caution">
    <text evidence="2">The sequence shown here is derived from an EMBL/GenBank/DDBJ whole genome shotgun (WGS) entry which is preliminary data.</text>
</comment>
<accession>A0A9P4XJ64</accession>
<dbReference type="Proteomes" id="UP000801864">
    <property type="component" value="Unassembled WGS sequence"/>
</dbReference>
<evidence type="ECO:0000256" key="1">
    <source>
        <dbReference type="SAM" id="MobiDB-lite"/>
    </source>
</evidence>
<dbReference type="EMBL" id="QLNT01000006">
    <property type="protein sequence ID" value="KAF3073588.1"/>
    <property type="molecule type" value="Genomic_DNA"/>
</dbReference>
<gene>
    <name evidence="2" type="ORF">CFAM422_003886</name>
</gene>
<feature type="region of interest" description="Disordered" evidence="1">
    <location>
        <begin position="1"/>
        <end position="25"/>
    </location>
</feature>
<sequence>MFGLNPDQRETEHRVPPLTDAIPNPKTRISENMRLSIVGFTAASTPSVSSCKAAPSSNIVLVP</sequence>
<evidence type="ECO:0000313" key="2">
    <source>
        <dbReference type="EMBL" id="KAF3073588.1"/>
    </source>
</evidence>